<reference key="2">
    <citation type="journal article" date="2011" name="Extremophiles">
        <title>Genomic analyses of Acidianus hospitalis W1 a host for studying crenarchaeal virus and plasmid life cycles.</title>
        <authorList>
            <person name="You X.Y."/>
            <person name="Liu C."/>
            <person name="Wang S.Y."/>
            <person name="Jiang C.Y."/>
            <person name="Shah S.A."/>
            <person name="Prangishvili D."/>
            <person name="Liu S.J."/>
            <person name="Garrett R.A."/>
        </authorList>
    </citation>
    <scope>NUCLEOTIDE SEQUENCE</scope>
    <source>
        <strain>W1</strain>
    </source>
</reference>
<dbReference type="RefSeq" id="WP_013776624.1">
    <property type="nucleotide sequence ID" value="NC_015518.1"/>
</dbReference>
<evidence type="ECO:0008006" key="3">
    <source>
        <dbReference type="Google" id="ProtNLM"/>
    </source>
</evidence>
<dbReference type="eggNOG" id="arCOG03852">
    <property type="taxonomic scope" value="Archaea"/>
</dbReference>
<dbReference type="AlphaFoldDB" id="F4B789"/>
<proteinExistence type="predicted"/>
<protein>
    <recommendedName>
        <fullName evidence="3">HEAT repeat domain-containing protein</fullName>
    </recommendedName>
</protein>
<accession>F4B789</accession>
<evidence type="ECO:0000313" key="1">
    <source>
        <dbReference type="EMBL" id="AEE94709.1"/>
    </source>
</evidence>
<reference evidence="1 2" key="1">
    <citation type="journal article" date="2011" name="Extremophiles">
        <title>Genomic analysis of Acidianus hospitalis W1 a host for studying crenarchaeal virus and plasmid life cycles.</title>
        <authorList>
            <person name="You X.Y."/>
            <person name="Liu C."/>
            <person name="Wang S.Y."/>
            <person name="Jiang C.Y."/>
            <person name="Shah S.A."/>
            <person name="Prangishvili D."/>
            <person name="She Q."/>
            <person name="Liu S.J."/>
            <person name="Garrett R.A."/>
        </authorList>
    </citation>
    <scope>NUCLEOTIDE SEQUENCE [LARGE SCALE GENOMIC DNA]</scope>
    <source>
        <strain evidence="1 2">W1</strain>
    </source>
</reference>
<sequence>MESRIKEYLQSEDKELKHEAWNYVEAHYKELGKDFIIEMLKFPDTGTRYRAWNFVKKLVEEKFLTVEECKALSPYFLEMLKDNNVVVRALSWYVTLIPLIDIGIIDKEKVVKEYSRYLCEIKEQEYKDVLEEVREELGIKC</sequence>
<name>F4B789_ACIHW</name>
<dbReference type="KEGG" id="aho:Ahos_1834"/>
<dbReference type="SUPFAM" id="SSF48371">
    <property type="entry name" value="ARM repeat"/>
    <property type="match status" value="1"/>
</dbReference>
<gene>
    <name evidence="1" type="ordered locus">Ahos_1834</name>
</gene>
<organism evidence="1 2">
    <name type="scientific">Acidianus hospitalis (strain W1)</name>
    <dbReference type="NCBI Taxonomy" id="933801"/>
    <lineage>
        <taxon>Archaea</taxon>
        <taxon>Thermoproteota</taxon>
        <taxon>Thermoprotei</taxon>
        <taxon>Sulfolobales</taxon>
        <taxon>Sulfolobaceae</taxon>
        <taxon>Acidianus</taxon>
    </lineage>
</organism>
<dbReference type="Proteomes" id="UP000008458">
    <property type="component" value="Chromosome"/>
</dbReference>
<dbReference type="GeneID" id="10601334"/>
<dbReference type="EMBL" id="CP002535">
    <property type="protein sequence ID" value="AEE94709.1"/>
    <property type="molecule type" value="Genomic_DNA"/>
</dbReference>
<evidence type="ECO:0000313" key="2">
    <source>
        <dbReference type="Proteomes" id="UP000008458"/>
    </source>
</evidence>
<dbReference type="InterPro" id="IPR016024">
    <property type="entry name" value="ARM-type_fold"/>
</dbReference>
<dbReference type="HOGENOM" id="CLU_1665579_0_0_2"/>
<keyword evidence="2" id="KW-1185">Reference proteome</keyword>